<dbReference type="InterPro" id="IPR032808">
    <property type="entry name" value="DoxX"/>
</dbReference>
<keyword evidence="5 7" id="KW-1133">Transmembrane helix</keyword>
<comment type="subcellular location">
    <subcellularLocation>
        <location evidence="1">Cell membrane</location>
        <topology evidence="1">Multi-pass membrane protein</topology>
    </subcellularLocation>
</comment>
<comment type="similarity">
    <text evidence="2">Belongs to the DoxX family.</text>
</comment>
<dbReference type="InterPro" id="IPR051907">
    <property type="entry name" value="DoxX-like_oxidoreductase"/>
</dbReference>
<feature type="transmembrane region" description="Helical" evidence="7">
    <location>
        <begin position="88"/>
        <end position="109"/>
    </location>
</feature>
<dbReference type="EMBL" id="WSEL01000003">
    <property type="protein sequence ID" value="MVQ28458.1"/>
    <property type="molecule type" value="Genomic_DNA"/>
</dbReference>
<sequence>MATLTHGATGVGITDSSATAQNLATLIGRVLLAWLFVPAGFSKIVGFAGTVGYIAAKGVPMPEVCAAIAIAAELGLGLLLLVGWRARWAALGLAVFVAVITPLFHNFWAVPEAQRMMQQQAFWKNMGVLGGLLFVWAFGPGRWSLDGARR</sequence>
<keyword evidence="9" id="KW-1185">Reference proteome</keyword>
<comment type="caution">
    <text evidence="8">The sequence shown here is derived from an EMBL/GenBank/DDBJ whole genome shotgun (WGS) entry which is preliminary data.</text>
</comment>
<evidence type="ECO:0000256" key="2">
    <source>
        <dbReference type="ARBA" id="ARBA00006679"/>
    </source>
</evidence>
<keyword evidence="3" id="KW-1003">Cell membrane</keyword>
<accession>A0A6N8INQ7</accession>
<evidence type="ECO:0000256" key="7">
    <source>
        <dbReference type="SAM" id="Phobius"/>
    </source>
</evidence>
<dbReference type="PANTHER" id="PTHR33452">
    <property type="entry name" value="OXIDOREDUCTASE CATD-RELATED"/>
    <property type="match status" value="1"/>
</dbReference>
<evidence type="ECO:0000256" key="3">
    <source>
        <dbReference type="ARBA" id="ARBA00022475"/>
    </source>
</evidence>
<dbReference type="GO" id="GO:0005886">
    <property type="term" value="C:plasma membrane"/>
    <property type="evidence" value="ECO:0007669"/>
    <property type="project" value="UniProtKB-SubCell"/>
</dbReference>
<dbReference type="RefSeq" id="WP_157396559.1">
    <property type="nucleotide sequence ID" value="NZ_WSEL01000003.1"/>
</dbReference>
<dbReference type="Proteomes" id="UP000469385">
    <property type="component" value="Unassembled WGS sequence"/>
</dbReference>
<feature type="transmembrane region" description="Helical" evidence="7">
    <location>
        <begin position="121"/>
        <end position="139"/>
    </location>
</feature>
<reference evidence="8 9" key="1">
    <citation type="submission" date="2019-12" db="EMBL/GenBank/DDBJ databases">
        <authorList>
            <person name="Huq M.A."/>
        </authorList>
    </citation>
    <scope>NUCLEOTIDE SEQUENCE [LARGE SCALE GENOMIC DNA]</scope>
    <source>
        <strain evidence="8 9">MAH-25</strain>
    </source>
</reference>
<gene>
    <name evidence="8" type="ORF">GON04_03300</name>
</gene>
<keyword evidence="4 7" id="KW-0812">Transmembrane</keyword>
<evidence type="ECO:0000256" key="6">
    <source>
        <dbReference type="ARBA" id="ARBA00023136"/>
    </source>
</evidence>
<feature type="transmembrane region" description="Helical" evidence="7">
    <location>
        <begin position="63"/>
        <end position="82"/>
    </location>
</feature>
<protein>
    <submittedName>
        <fullName evidence="8">DoxX family membrane protein</fullName>
    </submittedName>
</protein>
<proteinExistence type="inferred from homology"/>
<organism evidence="8 9">
    <name type="scientific">Ramlibacter pinisoli</name>
    <dbReference type="NCBI Taxonomy" id="2682844"/>
    <lineage>
        <taxon>Bacteria</taxon>
        <taxon>Pseudomonadati</taxon>
        <taxon>Pseudomonadota</taxon>
        <taxon>Betaproteobacteria</taxon>
        <taxon>Burkholderiales</taxon>
        <taxon>Comamonadaceae</taxon>
        <taxon>Ramlibacter</taxon>
    </lineage>
</organism>
<evidence type="ECO:0000256" key="1">
    <source>
        <dbReference type="ARBA" id="ARBA00004651"/>
    </source>
</evidence>
<keyword evidence="6 7" id="KW-0472">Membrane</keyword>
<dbReference type="PANTHER" id="PTHR33452:SF1">
    <property type="entry name" value="INNER MEMBRANE PROTEIN YPHA-RELATED"/>
    <property type="match status" value="1"/>
</dbReference>
<dbReference type="AlphaFoldDB" id="A0A6N8INQ7"/>
<evidence type="ECO:0000313" key="8">
    <source>
        <dbReference type="EMBL" id="MVQ28458.1"/>
    </source>
</evidence>
<feature type="transmembrane region" description="Helical" evidence="7">
    <location>
        <begin position="31"/>
        <end position="56"/>
    </location>
</feature>
<name>A0A6N8INQ7_9BURK</name>
<evidence type="ECO:0000313" key="9">
    <source>
        <dbReference type="Proteomes" id="UP000469385"/>
    </source>
</evidence>
<evidence type="ECO:0000256" key="5">
    <source>
        <dbReference type="ARBA" id="ARBA00022989"/>
    </source>
</evidence>
<evidence type="ECO:0000256" key="4">
    <source>
        <dbReference type="ARBA" id="ARBA00022692"/>
    </source>
</evidence>
<dbReference type="Pfam" id="PF07681">
    <property type="entry name" value="DoxX"/>
    <property type="match status" value="1"/>
</dbReference>